<evidence type="ECO:0000313" key="2">
    <source>
        <dbReference type="EMBL" id="SOX52674.1"/>
    </source>
</evidence>
<accession>A0A2K4Y7C5</accession>
<sequence length="123" mass="14121">MPDKAIDIDEDVELLSEQIAALRQLDKRHEPVTEGERYDFSIRWGAALAGRWRRMVHYSTAGRLTDLDECRFKGLRSELHALSDVIDRFRLAQPVFTDAPPTAAKRFRPGRRSRRSESPSRAG</sequence>
<dbReference type="EMBL" id="FXEG02000002">
    <property type="protein sequence ID" value="SOX52674.1"/>
    <property type="molecule type" value="Genomic_DNA"/>
</dbReference>
<keyword evidence="3" id="KW-1185">Reference proteome</keyword>
<dbReference type="AlphaFoldDB" id="A0A2K4Y7C5"/>
<evidence type="ECO:0000313" key="3">
    <source>
        <dbReference type="Proteomes" id="UP000236318"/>
    </source>
</evidence>
<feature type="compositionally biased region" description="Basic residues" evidence="1">
    <location>
        <begin position="105"/>
        <end position="114"/>
    </location>
</feature>
<dbReference type="Proteomes" id="UP000236318">
    <property type="component" value="Unassembled WGS sequence"/>
</dbReference>
<gene>
    <name evidence="2" type="ORF">MAAFP003_1341</name>
</gene>
<protein>
    <submittedName>
        <fullName evidence="2">Uncharacterized protein</fullName>
    </submittedName>
</protein>
<organism evidence="2 3">
    <name type="scientific">Mycobacterium ahvazicum</name>
    <dbReference type="NCBI Taxonomy" id="1964395"/>
    <lineage>
        <taxon>Bacteria</taxon>
        <taxon>Bacillati</taxon>
        <taxon>Actinomycetota</taxon>
        <taxon>Actinomycetes</taxon>
        <taxon>Mycobacteriales</taxon>
        <taxon>Mycobacteriaceae</taxon>
        <taxon>Mycobacterium</taxon>
        <taxon>Mycobacterium simiae complex</taxon>
    </lineage>
</organism>
<reference evidence="2" key="1">
    <citation type="submission" date="2018-01" db="EMBL/GenBank/DDBJ databases">
        <authorList>
            <consortium name="Urmite Genomes"/>
        </authorList>
    </citation>
    <scope>NUCLEOTIDE SEQUENCE [LARGE SCALE GENOMIC DNA]</scope>
    <source>
        <strain evidence="2">AFP003</strain>
    </source>
</reference>
<comment type="caution">
    <text evidence="2">The sequence shown here is derived from an EMBL/GenBank/DDBJ whole genome shotgun (WGS) entry which is preliminary data.</text>
</comment>
<feature type="region of interest" description="Disordered" evidence="1">
    <location>
        <begin position="100"/>
        <end position="123"/>
    </location>
</feature>
<name>A0A2K4Y7C5_9MYCO</name>
<proteinExistence type="predicted"/>
<evidence type="ECO:0000256" key="1">
    <source>
        <dbReference type="SAM" id="MobiDB-lite"/>
    </source>
</evidence>